<dbReference type="GO" id="GO:0004519">
    <property type="term" value="F:endonuclease activity"/>
    <property type="evidence" value="ECO:0007669"/>
    <property type="project" value="UniProtKB-KW"/>
</dbReference>
<dbReference type="EMBL" id="LNQR01000057">
    <property type="protein sequence ID" value="KWT86057.1"/>
    <property type="molecule type" value="Genomic_DNA"/>
</dbReference>
<dbReference type="SUPFAM" id="SSF56219">
    <property type="entry name" value="DNase I-like"/>
    <property type="match status" value="1"/>
</dbReference>
<evidence type="ECO:0000313" key="3">
    <source>
        <dbReference type="Proteomes" id="UP000060487"/>
    </source>
</evidence>
<protein>
    <submittedName>
        <fullName evidence="2">Endonuclease/Exonuclease/phosphatase family protein</fullName>
    </submittedName>
</protein>
<dbReference type="PANTHER" id="PTHR14859:SF15">
    <property type="entry name" value="ENDONUCLEASE_EXONUCLEASE_PHOSPHATASE DOMAIN-CONTAINING PROTEIN"/>
    <property type="match status" value="1"/>
</dbReference>
<evidence type="ECO:0000259" key="1">
    <source>
        <dbReference type="Pfam" id="PF03372"/>
    </source>
</evidence>
<sequence length="505" mass="57490">MDIKTLLYGITSYLMPFMPYLLQSPVEKAVPADEHAFMWAKHIAKHIMDKLKPNLKQRQSLKDAMQDAADNPFDDDARAAFRLQLRKIIESDDTLAKELSDMWVTMSGQGVGIDLGKELGSAKWLNILNSNDDVLKRLEMVRLLRTGMPPEKIASEFHTDVQYLYRVHSAFSHYGVYGILSGSNIKHWLDNMNMEDHVLRRLEMIRLLRAGTPAETIAKEYNCIKEYIYRLNDRFTKHATIGILTEEDIQRYRALNPKIVRITSFNLHGTHGQSDVQRFKQIATELSANDPEICVYQEVINGAGINETSAQIAALMTKTTGYYYRTHYSYCHLFMDKYPEGVAVSSRYAMKNPQTIDLNKDLIKGLHPLMERFAAAAEVEIYGKRFIFASVHLDHSENPRVRYAQAEKLLKSLDFLYGSAACCTIIAGDFNDVEDSDVITYLKEQGYTDAYRSCHRTGGNTFPSTAPHTRIDYIMVKGIVKIHHAELILKAPSLSDHTGVYAVIE</sequence>
<keyword evidence="2" id="KW-0255">Endonuclease</keyword>
<accession>A0ABR5SGS2</accession>
<dbReference type="Proteomes" id="UP000060487">
    <property type="component" value="Unassembled WGS sequence"/>
</dbReference>
<feature type="domain" description="Endonuclease/exonuclease/phosphatase" evidence="1">
    <location>
        <begin position="264"/>
        <end position="497"/>
    </location>
</feature>
<comment type="caution">
    <text evidence="2">The sequence shown here is derived from an EMBL/GenBank/DDBJ whole genome shotgun (WGS) entry which is preliminary data.</text>
</comment>
<dbReference type="Gene3D" id="3.60.10.10">
    <property type="entry name" value="Endonuclease/exonuclease/phosphatase"/>
    <property type="match status" value="1"/>
</dbReference>
<evidence type="ECO:0000313" key="2">
    <source>
        <dbReference type="EMBL" id="KWT86057.1"/>
    </source>
</evidence>
<dbReference type="PANTHER" id="PTHR14859">
    <property type="entry name" value="CALCOFLUOR WHITE HYPERSENSITIVE PROTEIN PRECURSOR"/>
    <property type="match status" value="1"/>
</dbReference>
<dbReference type="InterPro" id="IPR051916">
    <property type="entry name" value="GPI-anchor_lipid_remodeler"/>
</dbReference>
<dbReference type="InterPro" id="IPR005135">
    <property type="entry name" value="Endo/exonuclease/phosphatase"/>
</dbReference>
<proteinExistence type="predicted"/>
<organism evidence="2 3">
    <name type="scientific">Candidatus Magnetominusculus xianensis</name>
    <dbReference type="NCBI Taxonomy" id="1748249"/>
    <lineage>
        <taxon>Bacteria</taxon>
        <taxon>Pseudomonadati</taxon>
        <taxon>Nitrospirota</taxon>
        <taxon>Nitrospiria</taxon>
        <taxon>Nitrospirales</taxon>
        <taxon>Nitrospiraceae</taxon>
        <taxon>Candidatus Magnetominusculus</taxon>
    </lineage>
</organism>
<gene>
    <name evidence="2" type="ORF">ASN18_1544</name>
</gene>
<keyword evidence="2" id="KW-0378">Hydrolase</keyword>
<keyword evidence="3" id="KW-1185">Reference proteome</keyword>
<dbReference type="Pfam" id="PF03372">
    <property type="entry name" value="Exo_endo_phos"/>
    <property type="match status" value="1"/>
</dbReference>
<dbReference type="InterPro" id="IPR036691">
    <property type="entry name" value="Endo/exonu/phosph_ase_sf"/>
</dbReference>
<keyword evidence="2" id="KW-0540">Nuclease</keyword>
<reference evidence="2 3" key="1">
    <citation type="submission" date="2015-11" db="EMBL/GenBank/DDBJ databases">
        <authorList>
            <person name="Lin W."/>
        </authorList>
    </citation>
    <scope>NUCLEOTIDE SEQUENCE [LARGE SCALE GENOMIC DNA]</scope>
    <source>
        <strain evidence="2 3">HCH-1</strain>
    </source>
</reference>
<dbReference type="RefSeq" id="WP_085052167.1">
    <property type="nucleotide sequence ID" value="NZ_LNQR01000057.1"/>
</dbReference>
<name>A0ABR5SGS2_9BACT</name>